<dbReference type="InterPro" id="IPR006311">
    <property type="entry name" value="TAT_signal"/>
</dbReference>
<reference evidence="2 4" key="3">
    <citation type="journal article" date="2014" name="PLoS Genet.">
        <title>Phylogenetically driven sequencing of extremely halophilic archaea reveals strategies for static and dynamic osmo-response.</title>
        <authorList>
            <person name="Becker E.A."/>
            <person name="Seitzer P.M."/>
            <person name="Tritt A."/>
            <person name="Larsen D."/>
            <person name="Krusor M."/>
            <person name="Yao A.I."/>
            <person name="Wu D."/>
            <person name="Madern D."/>
            <person name="Eisen J.A."/>
            <person name="Darling A.E."/>
            <person name="Facciotti M.T."/>
        </authorList>
    </citation>
    <scope>NUCLEOTIDE SEQUENCE [LARGE SCALE GENOMIC DNA]</scope>
    <source>
        <strain evidence="4">ATCC 43099 / DSM 3394 / CCM 3739 / CIP 104546 / IAM 13178 / JCM 8861 / NBRC 102185 / NCIMB 2190 / MS3</strain>
        <strain evidence="2">MS-3</strain>
    </source>
</reference>
<reference evidence="1" key="4">
    <citation type="submission" date="2016-09" db="EMBL/GenBank/DDBJ databases">
        <authorList>
            <person name="Pfeiffer F."/>
        </authorList>
    </citation>
    <scope>NUCLEOTIDE SEQUENCE</scope>
    <source>
        <strain evidence="1">ATCC 43099</strain>
    </source>
</reference>
<reference evidence="3" key="1">
    <citation type="submission" date="2010-02" db="EMBL/GenBank/DDBJ databases">
        <title>Complete sequence of chromosome of Natrialba magadii ATCC 43099.</title>
        <authorList>
            <consortium name="US DOE Joint Genome Institute"/>
            <person name="Lucas S."/>
            <person name="Copeland A."/>
            <person name="Lapidus A."/>
            <person name="Cheng J.-F."/>
            <person name="Bruce D."/>
            <person name="Goodwin L."/>
            <person name="Pitluck S."/>
            <person name="Davenport K."/>
            <person name="Saunders E."/>
            <person name="Detter J.C."/>
            <person name="Han C."/>
            <person name="Tapia R."/>
            <person name="Land M."/>
            <person name="Hauser L."/>
            <person name="Kyrpides N."/>
            <person name="Mikhailova N."/>
            <person name="De Castro R.E."/>
            <person name="Maupin-Furlow J.A."/>
            <person name="Woyke T."/>
        </authorList>
    </citation>
    <scope>NUCLEOTIDE SEQUENCE [LARGE SCALE GENOMIC DNA]</scope>
    <source>
        <strain evidence="3">ATCC 43099 / DSM 3394 / CCM 3739 / CIP 104546 / IAM 13178 / JCM 8861 / NBRC 102185 / NCIMB 2190 / MS3</strain>
    </source>
</reference>
<gene>
    <name evidence="1" type="ordered locus">Nmag_1821</name>
    <name evidence="2" type="ORF">C500_11250</name>
</gene>
<dbReference type="eggNOG" id="arCOG10709">
    <property type="taxonomic scope" value="Archaea"/>
</dbReference>
<reference evidence="1 3" key="2">
    <citation type="journal article" date="2012" name="BMC Genomics">
        <title>A comparative genomics perspective on the genetic content of the alkaliphilic haloarchaeon Natrialba magadii ATCC 43099T.</title>
        <authorList>
            <person name="Siddaramappa S."/>
            <person name="Challacombe J.F."/>
            <person name="Decastro R.E."/>
            <person name="Pfeiffer F."/>
            <person name="Sastre D.E."/>
            <person name="Gimenez M.I."/>
            <person name="Paggi R.A."/>
            <person name="Detter J.C."/>
            <person name="Davenport K.W."/>
            <person name="Goodwin L.A."/>
            <person name="Kyrpides N."/>
            <person name="Tapia R."/>
            <person name="Pitluck S."/>
            <person name="Lucas S."/>
            <person name="Woyke T."/>
            <person name="Maupin-Furlow J.A."/>
        </authorList>
    </citation>
    <scope>NUCLEOTIDE SEQUENCE [LARGE SCALE GENOMIC DNA]</scope>
    <source>
        <strain evidence="1">ATCC 43099</strain>
        <strain evidence="3">ATCC 43099 / DSM 3394 / CCM 3739 / CIP 104546 / IAM 13178 / JCM 8861 / NBRC 102185 / NCIMB 2190 / MS3</strain>
    </source>
</reference>
<evidence type="ECO:0000313" key="3">
    <source>
        <dbReference type="Proteomes" id="UP000001879"/>
    </source>
</evidence>
<dbReference type="PaxDb" id="547559-Nmag_1821"/>
<dbReference type="KEGG" id="nmg:Nmag_1821"/>
<dbReference type="EMBL" id="CP001932">
    <property type="protein sequence ID" value="ADD05395.1"/>
    <property type="molecule type" value="Genomic_DNA"/>
</dbReference>
<keyword evidence="3" id="KW-1185">Reference proteome</keyword>
<accession>D3SUY7</accession>
<dbReference type="EMBL" id="AOHS01000037">
    <property type="protein sequence ID" value="ELY29290.1"/>
    <property type="molecule type" value="Genomic_DNA"/>
</dbReference>
<name>D3SUY7_NATMM</name>
<evidence type="ECO:0000313" key="1">
    <source>
        <dbReference type="EMBL" id="ADD05395.1"/>
    </source>
</evidence>
<dbReference type="Proteomes" id="UP000001879">
    <property type="component" value="Chromosome"/>
</dbReference>
<dbReference type="OrthoDB" id="195608at2157"/>
<evidence type="ECO:0000313" key="2">
    <source>
        <dbReference type="EMBL" id="ELY29290.1"/>
    </source>
</evidence>
<proteinExistence type="predicted"/>
<dbReference type="AlphaFoldDB" id="D3SUY7"/>
<dbReference type="HOGENOM" id="CLU_878804_0_0_2"/>
<dbReference type="Proteomes" id="UP000011543">
    <property type="component" value="Unassembled WGS sequence"/>
</dbReference>
<dbReference type="STRING" id="547559.Nmag_1821"/>
<dbReference type="GeneID" id="8824662"/>
<organism evidence="1 3">
    <name type="scientific">Natrialba magadii (strain ATCC 43099 / DSM 3394 / CCM 3739 / CIP 104546 / IAM 13178 / JCM 8861 / NBRC 102185 / NCIMB 2190 / MS3)</name>
    <name type="common">Natronobacterium magadii</name>
    <dbReference type="NCBI Taxonomy" id="547559"/>
    <lineage>
        <taxon>Archaea</taxon>
        <taxon>Methanobacteriati</taxon>
        <taxon>Methanobacteriota</taxon>
        <taxon>Stenosarchaea group</taxon>
        <taxon>Halobacteria</taxon>
        <taxon>Halobacteriales</taxon>
        <taxon>Natrialbaceae</taxon>
        <taxon>Natrialba</taxon>
    </lineage>
</organism>
<protein>
    <submittedName>
        <fullName evidence="1">Uncharacterized protein</fullName>
    </submittedName>
</protein>
<dbReference type="PATRIC" id="fig|547559.17.peg.2222"/>
<dbReference type="RefSeq" id="WP_004267620.1">
    <property type="nucleotide sequence ID" value="NC_013922.1"/>
</dbReference>
<sequence>MEPPPSSLLSRFGRSTPISRREFVAAVGGVGGASLFGPSVDASESEANDLRVRVYPGPVPPTAWPRHGVDGMSDDWPIPFRDAFAAVEDAMGQIQAYAADRSLVSDSTTASEPELTVRVERGPPVRFPLLSVSQPTDLAFPSLPTVLDAFRDQLRDHDALGGPTCHLLLCWSPFNYQVGYGGTISPNDLIGSVGSDTDADDPDAVDGAQTVANVGATEVWDSRAVSRNIAIHEVLHTFLSPDIVAEVGDTRCDHNLGTATRTGPEGRTLRVSPMATAYAGPDELGGGTRFHGTGCYNHDEFANHDGYEADGTDPAVDHFEYTTDLSEATLEAAAEYLARVRS</sequence>
<dbReference type="PROSITE" id="PS51318">
    <property type="entry name" value="TAT"/>
    <property type="match status" value="1"/>
</dbReference>
<evidence type="ECO:0000313" key="4">
    <source>
        <dbReference type="Proteomes" id="UP000011543"/>
    </source>
</evidence>